<dbReference type="Pfam" id="PF01436">
    <property type="entry name" value="NHL"/>
    <property type="match status" value="4"/>
</dbReference>
<feature type="repeat" description="NHL" evidence="2">
    <location>
        <begin position="468"/>
        <end position="498"/>
    </location>
</feature>
<dbReference type="PANTHER" id="PTHR13833">
    <property type="match status" value="1"/>
</dbReference>
<keyword evidence="3" id="KW-0732">Signal</keyword>
<dbReference type="Gene3D" id="2.120.10.30">
    <property type="entry name" value="TolB, C-terminal domain"/>
    <property type="match status" value="4"/>
</dbReference>
<evidence type="ECO:0000313" key="6">
    <source>
        <dbReference type="Proteomes" id="UP000199440"/>
    </source>
</evidence>
<reference evidence="5 6" key="1">
    <citation type="submission" date="2016-10" db="EMBL/GenBank/DDBJ databases">
        <authorList>
            <person name="de Groot N.N."/>
        </authorList>
    </citation>
    <scope>NUCLEOTIDE SEQUENCE [LARGE SCALE GENOMIC DNA]</scope>
    <source>
        <strain evidence="5 6">DSM 19886</strain>
    </source>
</reference>
<dbReference type="SMART" id="SM00429">
    <property type="entry name" value="IPT"/>
    <property type="match status" value="3"/>
</dbReference>
<keyword evidence="6" id="KW-1185">Reference proteome</keyword>
<feature type="chain" id="PRO_5011597973" evidence="3">
    <location>
        <begin position="21"/>
        <end position="596"/>
    </location>
</feature>
<dbReference type="Gene3D" id="2.60.40.10">
    <property type="entry name" value="Immunoglobulins"/>
    <property type="match status" value="3"/>
</dbReference>
<dbReference type="InterPro" id="IPR001258">
    <property type="entry name" value="NHL_repeat"/>
</dbReference>
<evidence type="ECO:0000313" key="5">
    <source>
        <dbReference type="EMBL" id="SDM22574.1"/>
    </source>
</evidence>
<feature type="signal peptide" evidence="3">
    <location>
        <begin position="1"/>
        <end position="20"/>
    </location>
</feature>
<dbReference type="SUPFAM" id="SSF63829">
    <property type="entry name" value="Calcium-dependent phosphotriesterase"/>
    <property type="match status" value="1"/>
</dbReference>
<evidence type="ECO:0000259" key="4">
    <source>
        <dbReference type="SMART" id="SM00429"/>
    </source>
</evidence>
<dbReference type="EMBL" id="FNGV01000006">
    <property type="protein sequence ID" value="SDM22574.1"/>
    <property type="molecule type" value="Genomic_DNA"/>
</dbReference>
<feature type="repeat" description="NHL" evidence="2">
    <location>
        <begin position="301"/>
        <end position="336"/>
    </location>
</feature>
<dbReference type="PROSITE" id="PS51125">
    <property type="entry name" value="NHL"/>
    <property type="match status" value="3"/>
</dbReference>
<accession>A0A1G9RH64</accession>
<dbReference type="OrthoDB" id="791543at2"/>
<dbReference type="InterPro" id="IPR011042">
    <property type="entry name" value="6-blade_b-propeller_TolB-like"/>
</dbReference>
<gene>
    <name evidence="5" type="ORF">SAMN04488514_106143</name>
</gene>
<organism evidence="5 6">
    <name type="scientific">Kriegella aquimaris</name>
    <dbReference type="NCBI Taxonomy" id="192904"/>
    <lineage>
        <taxon>Bacteria</taxon>
        <taxon>Pseudomonadati</taxon>
        <taxon>Bacteroidota</taxon>
        <taxon>Flavobacteriia</taxon>
        <taxon>Flavobacteriales</taxon>
        <taxon>Flavobacteriaceae</taxon>
        <taxon>Kriegella</taxon>
    </lineage>
</organism>
<dbReference type="Proteomes" id="UP000199440">
    <property type="component" value="Unassembled WGS sequence"/>
</dbReference>
<dbReference type="InterPro" id="IPR013783">
    <property type="entry name" value="Ig-like_fold"/>
</dbReference>
<dbReference type="AlphaFoldDB" id="A0A1G9RH64"/>
<feature type="repeat" description="NHL" evidence="2">
    <location>
        <begin position="516"/>
        <end position="551"/>
    </location>
</feature>
<proteinExistence type="predicted"/>
<feature type="domain" description="IPT/TIG" evidence="4">
    <location>
        <begin position="197"/>
        <end position="279"/>
    </location>
</feature>
<feature type="domain" description="IPT/TIG" evidence="4">
    <location>
        <begin position="35"/>
        <end position="115"/>
    </location>
</feature>
<dbReference type="SUPFAM" id="SSF81296">
    <property type="entry name" value="E set domains"/>
    <property type="match status" value="3"/>
</dbReference>
<dbReference type="InterPro" id="IPR014756">
    <property type="entry name" value="Ig_E-set"/>
</dbReference>
<evidence type="ECO:0000256" key="3">
    <source>
        <dbReference type="SAM" id="SignalP"/>
    </source>
</evidence>
<name>A0A1G9RH64_9FLAO</name>
<protein>
    <submittedName>
        <fullName evidence="5">NHL repeat-containing protein</fullName>
    </submittedName>
</protein>
<feature type="domain" description="IPT/TIG" evidence="4">
    <location>
        <begin position="116"/>
        <end position="195"/>
    </location>
</feature>
<dbReference type="Pfam" id="PF01833">
    <property type="entry name" value="TIG"/>
    <property type="match status" value="3"/>
</dbReference>
<dbReference type="RefSeq" id="WP_089890207.1">
    <property type="nucleotide sequence ID" value="NZ_FNGV01000006.1"/>
</dbReference>
<keyword evidence="1" id="KW-0677">Repeat</keyword>
<evidence type="ECO:0000256" key="1">
    <source>
        <dbReference type="ARBA" id="ARBA00022737"/>
    </source>
</evidence>
<evidence type="ECO:0000256" key="2">
    <source>
        <dbReference type="PROSITE-ProRule" id="PRU00504"/>
    </source>
</evidence>
<dbReference type="PROSITE" id="PS51257">
    <property type="entry name" value="PROKAR_LIPOPROTEIN"/>
    <property type="match status" value="1"/>
</dbReference>
<dbReference type="CDD" id="cd00603">
    <property type="entry name" value="IPT_PCSR"/>
    <property type="match status" value="2"/>
</dbReference>
<sequence>MKTISKIILLSVLTAFLFFACSKDEEEPKTQPIQKATLSSISPDQGIKDTEVTINGTNFGTDKTKVKVLFNTTEAVIQSVTNTQIKTIVPENGSTGAVKVIVNGTSVTGPEFTFLAPTLVGFTPESGPVGTEVTITGSTFGIDATKVQVFLDEELELAIKSISDTEIKVDIPNESVSGIISIIVDGTELIGNEFVLEAAITGIVPESGIKGTEVTINGSSFRTIAGMGPITVFINDKEAQITSVLDDQIKVIVPAKAFSGTVKVIIKDDEYVGPVFNYIVSEIEVSTFAGSGSIGFDDGIGTAAQFRSPIGIAIDDLGNIYVADRDNYILRKITPDGEVSTLAGKAAESGDVNGTGSEARFTGVNSIVFTESGDMLVSDNGNHKIKKVTTAGVVTTFAGTGLNGSNNGPALSATFKQISGMAIDGQGNVFVVETDNHSIRKITPSGEVSLFAGGQNGMNDGNGTNARFTFPRGIAVDSANNLYVTDGGNHLIRKITPNADVTTIAGSSEGFADGQGTAAQFNGPSGIVVDKQGNLYVIDRNNNSVRKISHDGNITTIAGDGTTTDFNSPYGITIDALGDLYVADQTKHRIQKVTRE</sequence>
<dbReference type="CDD" id="cd00102">
    <property type="entry name" value="IPT"/>
    <property type="match status" value="1"/>
</dbReference>
<dbReference type="CDD" id="cd14953">
    <property type="entry name" value="NHL_like_1"/>
    <property type="match status" value="1"/>
</dbReference>
<dbReference type="STRING" id="192904.SAMN04488514_106143"/>
<dbReference type="InterPro" id="IPR002909">
    <property type="entry name" value="IPT_dom"/>
</dbReference>
<dbReference type="PANTHER" id="PTHR13833:SF71">
    <property type="entry name" value="NHL DOMAIN-CONTAINING PROTEIN"/>
    <property type="match status" value="1"/>
</dbReference>